<dbReference type="GO" id="GO:0034090">
    <property type="term" value="P:maintenance of meiotic sister chromatid cohesion"/>
    <property type="evidence" value="ECO:0007669"/>
    <property type="project" value="InterPro"/>
</dbReference>
<dbReference type="GO" id="GO:0000775">
    <property type="term" value="C:chromosome, centromeric region"/>
    <property type="evidence" value="ECO:0007669"/>
    <property type="project" value="InterPro"/>
</dbReference>
<dbReference type="STRING" id="35608.A0A2U1PG47"/>
<reference evidence="6 7" key="1">
    <citation type="journal article" date="2018" name="Mol. Plant">
        <title>The genome of Artemisia annua provides insight into the evolution of Asteraceae family and artemisinin biosynthesis.</title>
        <authorList>
            <person name="Shen Q."/>
            <person name="Zhang L."/>
            <person name="Liao Z."/>
            <person name="Wang S."/>
            <person name="Yan T."/>
            <person name="Shi P."/>
            <person name="Liu M."/>
            <person name="Fu X."/>
            <person name="Pan Q."/>
            <person name="Wang Y."/>
            <person name="Lv Z."/>
            <person name="Lu X."/>
            <person name="Zhang F."/>
            <person name="Jiang W."/>
            <person name="Ma Y."/>
            <person name="Chen M."/>
            <person name="Hao X."/>
            <person name="Li L."/>
            <person name="Tang Y."/>
            <person name="Lv G."/>
            <person name="Zhou Y."/>
            <person name="Sun X."/>
            <person name="Brodelius P.E."/>
            <person name="Rose J.K.C."/>
            <person name="Tang K."/>
        </authorList>
    </citation>
    <scope>NUCLEOTIDE SEQUENCE [LARGE SCALE GENOMIC DNA]</scope>
    <source>
        <strain evidence="7">cv. Huhao1</strain>
        <tissue evidence="6">Leaf</tissue>
    </source>
</reference>
<keyword evidence="7" id="KW-1185">Reference proteome</keyword>
<proteinExistence type="inferred from homology"/>
<dbReference type="GO" id="GO:0005634">
    <property type="term" value="C:nucleus"/>
    <property type="evidence" value="ECO:0007669"/>
    <property type="project" value="InterPro"/>
</dbReference>
<feature type="compositionally biased region" description="Polar residues" evidence="4">
    <location>
        <begin position="38"/>
        <end position="50"/>
    </location>
</feature>
<evidence type="ECO:0000313" key="7">
    <source>
        <dbReference type="Proteomes" id="UP000245207"/>
    </source>
</evidence>
<comment type="similarity">
    <text evidence="1">Belongs to the shugoshin family.</text>
</comment>
<sequence>MEAIFQDKPKVAKMAKESIGNSGRKMLADISNMPRRPSTLTQDNKPRPSSATVKEYVEQLQKENAALVKLLADRNRIIELSGAELHKLRITLQKMQQQNLQLAQSHSQMLADYNSGKDRLKELQHQLGCKNSLLIAKQLELEGKRKLKTCETTDNKKASKLSDREEPGICTVAEIAKECHTNGRQKSKSLGPCVAKGQDKGVADNGRLTRRQSARFKQDEPTPNEDVFHTENVDLPPCRLPDEIMQEDDSNSVAFTAKKDVEADTSGQMGKRKPKTCETNDIKKVKVSKREDTKVYIVAESDKGPQCNANGKQKSKSLGPSVRKGQERSVAGNERLLGKRQSARFKHNEPTSTEDVFDTDNVDLPPCRLADDKMQEDDSNSVAPSVKKEEAIDSTLSDKATQECKRSSISRPSRVAASKVQSYKEMGLHVKMRRPE</sequence>
<dbReference type="Proteomes" id="UP000245207">
    <property type="component" value="Unassembled WGS sequence"/>
</dbReference>
<comment type="caution">
    <text evidence="6">The sequence shown here is derived from an EMBL/GenBank/DDBJ whole genome shotgun (WGS) entry which is preliminary data.</text>
</comment>
<feature type="coiled-coil region" evidence="3">
    <location>
        <begin position="53"/>
        <end position="105"/>
    </location>
</feature>
<feature type="region of interest" description="Disordered" evidence="4">
    <location>
        <begin position="204"/>
        <end position="232"/>
    </location>
</feature>
<evidence type="ECO:0000313" key="6">
    <source>
        <dbReference type="EMBL" id="PWA84744.1"/>
    </source>
</evidence>
<dbReference type="PANTHER" id="PTHR34373">
    <property type="entry name" value="SHUGOSHIN 2"/>
    <property type="match status" value="1"/>
</dbReference>
<evidence type="ECO:0000256" key="1">
    <source>
        <dbReference type="ARBA" id="ARBA00010845"/>
    </source>
</evidence>
<dbReference type="GO" id="GO:0045144">
    <property type="term" value="P:meiotic sister chromatid segregation"/>
    <property type="evidence" value="ECO:0007669"/>
    <property type="project" value="InterPro"/>
</dbReference>
<dbReference type="AlphaFoldDB" id="A0A2U1PG47"/>
<keyword evidence="2" id="KW-0159">Chromosome partition</keyword>
<dbReference type="EMBL" id="PKPP01001197">
    <property type="protein sequence ID" value="PWA84744.1"/>
    <property type="molecule type" value="Genomic_DNA"/>
</dbReference>
<dbReference type="Pfam" id="PF07557">
    <property type="entry name" value="Shugoshin_C"/>
    <property type="match status" value="1"/>
</dbReference>
<feature type="compositionally biased region" description="Polar residues" evidence="4">
    <location>
        <begin position="307"/>
        <end position="318"/>
    </location>
</feature>
<evidence type="ECO:0000256" key="3">
    <source>
        <dbReference type="SAM" id="Coils"/>
    </source>
</evidence>
<dbReference type="OrthoDB" id="770508at2759"/>
<feature type="compositionally biased region" description="Basic and acidic residues" evidence="4">
    <location>
        <begin position="216"/>
        <end position="232"/>
    </location>
</feature>
<dbReference type="InterPro" id="IPR011515">
    <property type="entry name" value="Shugoshin_C"/>
</dbReference>
<keyword evidence="3" id="KW-0175">Coiled coil</keyword>
<dbReference type="InterPro" id="IPR044693">
    <property type="entry name" value="SGO_plant"/>
</dbReference>
<protein>
    <submittedName>
        <fullName evidence="6">Shugoshin, C-terminal</fullName>
    </submittedName>
</protein>
<feature type="domain" description="Shugoshin C-terminal" evidence="5">
    <location>
        <begin position="410"/>
        <end position="434"/>
    </location>
</feature>
<organism evidence="6 7">
    <name type="scientific">Artemisia annua</name>
    <name type="common">Sweet wormwood</name>
    <dbReference type="NCBI Taxonomy" id="35608"/>
    <lineage>
        <taxon>Eukaryota</taxon>
        <taxon>Viridiplantae</taxon>
        <taxon>Streptophyta</taxon>
        <taxon>Embryophyta</taxon>
        <taxon>Tracheophyta</taxon>
        <taxon>Spermatophyta</taxon>
        <taxon>Magnoliopsida</taxon>
        <taxon>eudicotyledons</taxon>
        <taxon>Gunneridae</taxon>
        <taxon>Pentapetalae</taxon>
        <taxon>asterids</taxon>
        <taxon>campanulids</taxon>
        <taxon>Asterales</taxon>
        <taxon>Asteraceae</taxon>
        <taxon>Asteroideae</taxon>
        <taxon>Anthemideae</taxon>
        <taxon>Artemisiinae</taxon>
        <taxon>Artemisia</taxon>
    </lineage>
</organism>
<evidence type="ECO:0000259" key="5">
    <source>
        <dbReference type="Pfam" id="PF07557"/>
    </source>
</evidence>
<gene>
    <name evidence="6" type="ORF">CTI12_AA067290</name>
</gene>
<feature type="region of interest" description="Disordered" evidence="4">
    <location>
        <begin position="299"/>
        <end position="436"/>
    </location>
</feature>
<accession>A0A2U1PG47</accession>
<dbReference type="PANTHER" id="PTHR34373:SF9">
    <property type="entry name" value="SHUGOSHIN 2"/>
    <property type="match status" value="1"/>
</dbReference>
<evidence type="ECO:0000256" key="4">
    <source>
        <dbReference type="SAM" id="MobiDB-lite"/>
    </source>
</evidence>
<evidence type="ECO:0000256" key="2">
    <source>
        <dbReference type="ARBA" id="ARBA00022829"/>
    </source>
</evidence>
<feature type="region of interest" description="Disordered" evidence="4">
    <location>
        <begin position="15"/>
        <end position="50"/>
    </location>
</feature>
<name>A0A2U1PG47_ARTAN</name>